<name>A0AAP0M450_9ROSI</name>
<evidence type="ECO:0000313" key="5">
    <source>
        <dbReference type="Proteomes" id="UP001428341"/>
    </source>
</evidence>
<sequence length="92" mass="9797">MINGGTSTAPSAPSGIHATVYKISFPVVAAYAIRHVAAVVSMAKVAISFPHIIKGRELAFSVLVSTFLLDQTFLLPVYMSLVPMILVVLLLL</sequence>
<evidence type="ECO:0000259" key="2">
    <source>
        <dbReference type="Pfam" id="PF03151"/>
    </source>
</evidence>
<dbReference type="AlphaFoldDB" id="A0AAP0M450"/>
<dbReference type="EMBL" id="JBCGBO010000005">
    <property type="protein sequence ID" value="KAK9199594.1"/>
    <property type="molecule type" value="Genomic_DNA"/>
</dbReference>
<protein>
    <recommendedName>
        <fullName evidence="2">Sugar phosphate transporter domain-containing protein</fullName>
    </recommendedName>
</protein>
<proteinExistence type="predicted"/>
<organism evidence="3 5">
    <name type="scientific">Citrus x changshan-huyou</name>
    <dbReference type="NCBI Taxonomy" id="2935761"/>
    <lineage>
        <taxon>Eukaryota</taxon>
        <taxon>Viridiplantae</taxon>
        <taxon>Streptophyta</taxon>
        <taxon>Embryophyta</taxon>
        <taxon>Tracheophyta</taxon>
        <taxon>Spermatophyta</taxon>
        <taxon>Magnoliopsida</taxon>
        <taxon>eudicotyledons</taxon>
        <taxon>Gunneridae</taxon>
        <taxon>Pentapetalae</taxon>
        <taxon>rosids</taxon>
        <taxon>malvids</taxon>
        <taxon>Sapindales</taxon>
        <taxon>Rutaceae</taxon>
        <taxon>Aurantioideae</taxon>
        <taxon>Citrus</taxon>
    </lineage>
</organism>
<dbReference type="SMR" id="A0AAP0M450"/>
<dbReference type="InterPro" id="IPR004853">
    <property type="entry name" value="Sugar_P_trans_dom"/>
</dbReference>
<evidence type="ECO:0000313" key="4">
    <source>
        <dbReference type="EMBL" id="KAK9199594.1"/>
    </source>
</evidence>
<keyword evidence="1" id="KW-0472">Membrane</keyword>
<keyword evidence="5" id="KW-1185">Reference proteome</keyword>
<evidence type="ECO:0000256" key="1">
    <source>
        <dbReference type="SAM" id="Phobius"/>
    </source>
</evidence>
<dbReference type="Proteomes" id="UP001428341">
    <property type="component" value="Unassembled WGS sequence"/>
</dbReference>
<evidence type="ECO:0000313" key="3">
    <source>
        <dbReference type="EMBL" id="KAK9198383.1"/>
    </source>
</evidence>
<keyword evidence="1" id="KW-0812">Transmembrane</keyword>
<gene>
    <name evidence="3" type="ORF">WN944_013567</name>
    <name evidence="4" type="ORF">WN944_014786</name>
</gene>
<feature type="transmembrane region" description="Helical" evidence="1">
    <location>
        <begin position="31"/>
        <end position="53"/>
    </location>
</feature>
<dbReference type="EMBL" id="JBCGBO010000005">
    <property type="protein sequence ID" value="KAK9198383.1"/>
    <property type="molecule type" value="Genomic_DNA"/>
</dbReference>
<reference evidence="3 5" key="1">
    <citation type="submission" date="2024-05" db="EMBL/GenBank/DDBJ databases">
        <title>Haplotype-resolved chromosome-level genome assembly of Huyou (Citrus changshanensis).</title>
        <authorList>
            <person name="Miao C."/>
            <person name="Chen W."/>
            <person name="Wu Y."/>
            <person name="Wang L."/>
            <person name="Zhao S."/>
            <person name="Grierson D."/>
            <person name="Xu C."/>
            <person name="Chen K."/>
        </authorList>
    </citation>
    <scope>NUCLEOTIDE SEQUENCE [LARGE SCALE GENOMIC DNA]</scope>
    <source>
        <strain evidence="3">01-14</strain>
        <tissue evidence="3">Leaf</tissue>
    </source>
</reference>
<feature type="domain" description="Sugar phosphate transporter" evidence="2">
    <location>
        <begin position="17"/>
        <end position="89"/>
    </location>
</feature>
<keyword evidence="1" id="KW-1133">Transmembrane helix</keyword>
<dbReference type="Pfam" id="PF03151">
    <property type="entry name" value="TPT"/>
    <property type="match status" value="1"/>
</dbReference>
<accession>A0AAP0M450</accession>
<feature type="transmembrane region" description="Helical" evidence="1">
    <location>
        <begin position="73"/>
        <end position="91"/>
    </location>
</feature>
<comment type="caution">
    <text evidence="3">The sequence shown here is derived from an EMBL/GenBank/DDBJ whole genome shotgun (WGS) entry which is preliminary data.</text>
</comment>